<comment type="caution">
    <text evidence="1">The sequence shown here is derived from an EMBL/GenBank/DDBJ whole genome shotgun (WGS) entry which is preliminary data.</text>
</comment>
<dbReference type="EMBL" id="PUJV01000047">
    <property type="protein sequence ID" value="NHB98631.1"/>
    <property type="molecule type" value="Genomic_DNA"/>
</dbReference>
<dbReference type="Proteomes" id="UP000547931">
    <property type="component" value="Unassembled WGS sequence"/>
</dbReference>
<evidence type="ECO:0000313" key="1">
    <source>
        <dbReference type="EMBL" id="NHB98631.1"/>
    </source>
</evidence>
<dbReference type="AlphaFoldDB" id="A0A7X5QQE0"/>
<proteinExistence type="predicted"/>
<reference evidence="1 2" key="1">
    <citation type="submission" date="2018-02" db="EMBL/GenBank/DDBJ databases">
        <authorList>
            <person name="Machado R.A."/>
        </authorList>
    </citation>
    <scope>NUCLEOTIDE SEQUENCE [LARGE SCALE GENOMIC DNA]</scope>
    <source>
        <strain evidence="1 2">DSM 23271</strain>
    </source>
</reference>
<keyword evidence="2" id="KW-1185">Reference proteome</keyword>
<sequence>MVRKRYRIETTAGLITHTFKPKETSLNLNRARDIRLNIINNIAIKVQKMACILPKLRAISQVKLLFYS</sequence>
<protein>
    <recommendedName>
        <fullName evidence="3">Transposase DDE domain-containing protein</fullName>
    </recommendedName>
</protein>
<name>A0A7X5QQE0_9GAMM</name>
<evidence type="ECO:0008006" key="3">
    <source>
        <dbReference type="Google" id="ProtNLM"/>
    </source>
</evidence>
<gene>
    <name evidence="1" type="ORF">C5470_20775</name>
</gene>
<accession>A0A7X5QQE0</accession>
<evidence type="ECO:0000313" key="2">
    <source>
        <dbReference type="Proteomes" id="UP000547931"/>
    </source>
</evidence>
<organism evidence="1 2">
    <name type="scientific">Photorhabdus stackebrandtii</name>
    <dbReference type="NCBI Taxonomy" id="1123042"/>
    <lineage>
        <taxon>Bacteria</taxon>
        <taxon>Pseudomonadati</taxon>
        <taxon>Pseudomonadota</taxon>
        <taxon>Gammaproteobacteria</taxon>
        <taxon>Enterobacterales</taxon>
        <taxon>Morganellaceae</taxon>
        <taxon>Photorhabdus</taxon>
    </lineage>
</organism>